<dbReference type="InterPro" id="IPR013538">
    <property type="entry name" value="ASHA1/2-like_C"/>
</dbReference>
<dbReference type="AlphaFoldDB" id="A0A248VPU3"/>
<dbReference type="KEGG" id="parb:CJU94_22825"/>
<evidence type="ECO:0000256" key="1">
    <source>
        <dbReference type="ARBA" id="ARBA00006817"/>
    </source>
</evidence>
<dbReference type="InterPro" id="IPR023393">
    <property type="entry name" value="START-like_dom_sf"/>
</dbReference>
<dbReference type="SUPFAM" id="SSF55961">
    <property type="entry name" value="Bet v1-like"/>
    <property type="match status" value="1"/>
</dbReference>
<dbReference type="RefSeq" id="WP_095420957.1">
    <property type="nucleotide sequence ID" value="NZ_CP022990.1"/>
</dbReference>
<comment type="similarity">
    <text evidence="1">Belongs to the AHA1 family.</text>
</comment>
<dbReference type="OrthoDB" id="9805228at2"/>
<dbReference type="Gene3D" id="3.30.530.20">
    <property type="match status" value="1"/>
</dbReference>
<dbReference type="Pfam" id="PF08327">
    <property type="entry name" value="AHSA1"/>
    <property type="match status" value="1"/>
</dbReference>
<organism evidence="3 4">
    <name type="scientific">Paraburkholderia aromaticivorans</name>
    <dbReference type="NCBI Taxonomy" id="2026199"/>
    <lineage>
        <taxon>Bacteria</taxon>
        <taxon>Pseudomonadati</taxon>
        <taxon>Pseudomonadota</taxon>
        <taxon>Betaproteobacteria</taxon>
        <taxon>Burkholderiales</taxon>
        <taxon>Burkholderiaceae</taxon>
        <taxon>Paraburkholderia</taxon>
    </lineage>
</organism>
<evidence type="ECO:0000259" key="2">
    <source>
        <dbReference type="Pfam" id="PF08327"/>
    </source>
</evidence>
<evidence type="ECO:0000313" key="3">
    <source>
        <dbReference type="EMBL" id="ASW01047.1"/>
    </source>
</evidence>
<dbReference type="CDD" id="cd07814">
    <property type="entry name" value="SRPBCC_CalC_Aha1-like"/>
    <property type="match status" value="1"/>
</dbReference>
<feature type="domain" description="Activator of Hsp90 ATPase homologue 1/2-like C-terminal" evidence="2">
    <location>
        <begin position="15"/>
        <end position="142"/>
    </location>
</feature>
<sequence length="150" mass="17242">MIRQKPSLTIVRRIKAAPEKVYAAWTRPELMARWWGPDAGPVLSAEADPRVGGRFRVVFQTLDGETHDCRGEYREVEVDRKLVFTWEWVTLPERRSLVTIRFRPVEEGTELNFTHAQFFDEAARDGHLAGWTGAFEKLDTLIAELENAGE</sequence>
<reference evidence="3 4" key="1">
    <citation type="submission" date="2017-08" db="EMBL/GenBank/DDBJ databases">
        <title>Identification and genetic characteristics of simultaneous BTEX- and naphthalene-degrading Paraburkholderia sp. BN5 isolated from petroleum-contaminated soil.</title>
        <authorList>
            <person name="Lee Y."/>
            <person name="Jeon C.O."/>
        </authorList>
    </citation>
    <scope>NUCLEOTIDE SEQUENCE [LARGE SCALE GENOMIC DNA]</scope>
    <source>
        <strain evidence="3 4">BN5</strain>
    </source>
</reference>
<dbReference type="Proteomes" id="UP000215158">
    <property type="component" value="Chromosome 2"/>
</dbReference>
<keyword evidence="4" id="KW-1185">Reference proteome</keyword>
<dbReference type="EMBL" id="CP022990">
    <property type="protein sequence ID" value="ASW01047.1"/>
    <property type="molecule type" value="Genomic_DNA"/>
</dbReference>
<name>A0A248VPU3_9BURK</name>
<proteinExistence type="inferred from homology"/>
<protein>
    <submittedName>
        <fullName evidence="3">ATPase</fullName>
    </submittedName>
</protein>
<accession>A0A248VPU3</accession>
<evidence type="ECO:0000313" key="4">
    <source>
        <dbReference type="Proteomes" id="UP000215158"/>
    </source>
</evidence>
<gene>
    <name evidence="3" type="ORF">CJU94_22825</name>
</gene>